<protein>
    <recommendedName>
        <fullName evidence="5">IspG C-terminal domain-containing protein</fullName>
    </recommendedName>
</protein>
<evidence type="ECO:0000256" key="1">
    <source>
        <dbReference type="ARBA" id="ARBA00022723"/>
    </source>
</evidence>
<dbReference type="EMBL" id="LAZR01018118">
    <property type="protein sequence ID" value="KKL97643.1"/>
    <property type="molecule type" value="Genomic_DNA"/>
</dbReference>
<evidence type="ECO:0000256" key="2">
    <source>
        <dbReference type="ARBA" id="ARBA00023004"/>
    </source>
</evidence>
<dbReference type="GO" id="GO:0051536">
    <property type="term" value="F:iron-sulfur cluster binding"/>
    <property type="evidence" value="ECO:0007669"/>
    <property type="project" value="UniProtKB-KW"/>
</dbReference>
<keyword evidence="2" id="KW-0408">Iron</keyword>
<evidence type="ECO:0000256" key="3">
    <source>
        <dbReference type="ARBA" id="ARBA00023014"/>
    </source>
</evidence>
<dbReference type="Pfam" id="PF26540">
    <property type="entry name" value="GcpE_C"/>
    <property type="match status" value="1"/>
</dbReference>
<gene>
    <name evidence="6" type="ORF">LCGC14_1832440</name>
</gene>
<dbReference type="SUPFAM" id="SSF56014">
    <property type="entry name" value="Nitrite and sulphite reductase 4Fe-4S domain-like"/>
    <property type="match status" value="1"/>
</dbReference>
<organism evidence="6">
    <name type="scientific">marine sediment metagenome</name>
    <dbReference type="NCBI Taxonomy" id="412755"/>
    <lineage>
        <taxon>unclassified sequences</taxon>
        <taxon>metagenomes</taxon>
        <taxon>ecological metagenomes</taxon>
    </lineage>
</organism>
<keyword evidence="3" id="KW-0411">Iron-sulfur</keyword>
<dbReference type="InterPro" id="IPR058579">
    <property type="entry name" value="IspG_C"/>
</dbReference>
<evidence type="ECO:0000259" key="5">
    <source>
        <dbReference type="Pfam" id="PF26540"/>
    </source>
</evidence>
<evidence type="ECO:0000313" key="6">
    <source>
        <dbReference type="EMBL" id="KKL97643.1"/>
    </source>
</evidence>
<proteinExistence type="predicted"/>
<comment type="caution">
    <text evidence="6">The sequence shown here is derived from an EMBL/GenBank/DDBJ whole genome shotgun (WGS) entry which is preliminary data.</text>
</comment>
<name>A0A0F9GFU5_9ZZZZ</name>
<keyword evidence="1" id="KW-0479">Metal-binding</keyword>
<feature type="region of interest" description="Disordered" evidence="4">
    <location>
        <begin position="1"/>
        <end position="30"/>
    </location>
</feature>
<sequence>MVAKESRSGAVAAHQLPELEVEGSNPSSATNDCPFQERPVVHYLFRARPTLISCPTCGRCQVANVDEIAREVDASIRHLNTPAKVAVMGCAVNGPGEARDADIGVACGRGQAVLFVKGEKAKTVPAGRIVEELLEKLPHIIVDPPRRGPTRWLCWAHPSCECALDSPDKPCFDFKKRGTYRPRGGCPHRKVQVSDG</sequence>
<reference evidence="6" key="1">
    <citation type="journal article" date="2015" name="Nature">
        <title>Complex archaea that bridge the gap between prokaryotes and eukaryotes.</title>
        <authorList>
            <person name="Spang A."/>
            <person name="Saw J.H."/>
            <person name="Jorgensen S.L."/>
            <person name="Zaremba-Niedzwiedzka K."/>
            <person name="Martijn J."/>
            <person name="Lind A.E."/>
            <person name="van Eijk R."/>
            <person name="Schleper C."/>
            <person name="Guy L."/>
            <person name="Ettema T.J."/>
        </authorList>
    </citation>
    <scope>NUCLEOTIDE SEQUENCE</scope>
</reference>
<dbReference type="GO" id="GO:0046872">
    <property type="term" value="F:metal ion binding"/>
    <property type="evidence" value="ECO:0007669"/>
    <property type="project" value="UniProtKB-KW"/>
</dbReference>
<feature type="domain" description="IspG C-terminal" evidence="5">
    <location>
        <begin position="51"/>
        <end position="137"/>
    </location>
</feature>
<dbReference type="GO" id="GO:0016114">
    <property type="term" value="P:terpenoid biosynthetic process"/>
    <property type="evidence" value="ECO:0007669"/>
    <property type="project" value="InterPro"/>
</dbReference>
<dbReference type="GO" id="GO:0019288">
    <property type="term" value="P:isopentenyl diphosphate biosynthetic process, methylerythritol 4-phosphate pathway"/>
    <property type="evidence" value="ECO:0007669"/>
    <property type="project" value="TreeGrafter"/>
</dbReference>
<dbReference type="Gene3D" id="3.30.413.10">
    <property type="entry name" value="Sulfite Reductase Hemoprotein, domain 1"/>
    <property type="match status" value="1"/>
</dbReference>
<evidence type="ECO:0000256" key="4">
    <source>
        <dbReference type="SAM" id="MobiDB-lite"/>
    </source>
</evidence>
<dbReference type="PANTHER" id="PTHR30454:SF0">
    <property type="entry name" value="4-HYDROXY-3-METHYLBUT-2-EN-1-YL DIPHOSPHATE SYNTHASE (FERREDOXIN), CHLOROPLASTIC"/>
    <property type="match status" value="1"/>
</dbReference>
<dbReference type="AlphaFoldDB" id="A0A0F9GFU5"/>
<dbReference type="InterPro" id="IPR004588">
    <property type="entry name" value="IspG_bac-typ"/>
</dbReference>
<accession>A0A0F9GFU5</accession>
<dbReference type="PANTHER" id="PTHR30454">
    <property type="entry name" value="4-HYDROXY-3-METHYLBUT-2-EN-1-YL DIPHOSPHATE SYNTHASE"/>
    <property type="match status" value="1"/>
</dbReference>
<dbReference type="InterPro" id="IPR045854">
    <property type="entry name" value="NO2/SO3_Rdtase_4Fe4S_sf"/>
</dbReference>
<dbReference type="GO" id="GO:0046429">
    <property type="term" value="F:4-hydroxy-3-methylbut-2-en-1-yl diphosphate synthase activity (ferredoxin)"/>
    <property type="evidence" value="ECO:0007669"/>
    <property type="project" value="InterPro"/>
</dbReference>